<protein>
    <submittedName>
        <fullName evidence="1">Uncharacterized protein</fullName>
    </submittedName>
</protein>
<organism evidence="1">
    <name type="scientific">bioreactor metagenome</name>
    <dbReference type="NCBI Taxonomy" id="1076179"/>
    <lineage>
        <taxon>unclassified sequences</taxon>
        <taxon>metagenomes</taxon>
        <taxon>ecological metagenomes</taxon>
    </lineage>
</organism>
<dbReference type="EMBL" id="VSSQ01112342">
    <property type="protein sequence ID" value="MPN49266.1"/>
    <property type="molecule type" value="Genomic_DNA"/>
</dbReference>
<sequence>MGEVFTEEQHSTIRGDFYAVTHCQSPNRSGLFVLEFSVDKGDDRYGVASLPGS</sequence>
<proteinExistence type="predicted"/>
<gene>
    <name evidence="1" type="ORF">SDC9_196881</name>
</gene>
<reference evidence="1" key="1">
    <citation type="submission" date="2019-08" db="EMBL/GenBank/DDBJ databases">
        <authorList>
            <person name="Kucharzyk K."/>
            <person name="Murdoch R.W."/>
            <person name="Higgins S."/>
            <person name="Loffler F."/>
        </authorList>
    </citation>
    <scope>NUCLEOTIDE SEQUENCE</scope>
</reference>
<name>A0A645IEB2_9ZZZZ</name>
<dbReference type="AlphaFoldDB" id="A0A645IEB2"/>
<accession>A0A645IEB2</accession>
<evidence type="ECO:0000313" key="1">
    <source>
        <dbReference type="EMBL" id="MPN49266.1"/>
    </source>
</evidence>
<comment type="caution">
    <text evidence="1">The sequence shown here is derived from an EMBL/GenBank/DDBJ whole genome shotgun (WGS) entry which is preliminary data.</text>
</comment>